<dbReference type="RefSeq" id="WP_367951666.1">
    <property type="nucleotide sequence ID" value="NZ_JBAKFG010000003.1"/>
</dbReference>
<dbReference type="InterPro" id="IPR036388">
    <property type="entry name" value="WH-like_DNA-bd_sf"/>
</dbReference>
<keyword evidence="4" id="KW-0131">Cell cycle</keyword>
<dbReference type="NCBIfam" id="TIGR00281">
    <property type="entry name" value="SMC-Scp complex subunit ScpB"/>
    <property type="match status" value="1"/>
</dbReference>
<evidence type="ECO:0000256" key="2">
    <source>
        <dbReference type="ARBA" id="ARBA00022618"/>
    </source>
</evidence>
<dbReference type="Pfam" id="PF04079">
    <property type="entry name" value="SMC_ScpB"/>
    <property type="match status" value="1"/>
</dbReference>
<evidence type="ECO:0000313" key="6">
    <source>
        <dbReference type="Proteomes" id="UP001556636"/>
    </source>
</evidence>
<dbReference type="PIRSF" id="PIRSF019345">
    <property type="entry name" value="ScpB"/>
    <property type="match status" value="1"/>
</dbReference>
<comment type="caution">
    <text evidence="5">The sequence shown here is derived from an EMBL/GenBank/DDBJ whole genome shotgun (WGS) entry which is preliminary data.</text>
</comment>
<dbReference type="InterPro" id="IPR005234">
    <property type="entry name" value="ScpB_csome_segregation"/>
</dbReference>
<keyword evidence="1" id="KW-0963">Cytoplasm</keyword>
<keyword evidence="3" id="KW-0159">Chromosome partition</keyword>
<keyword evidence="2" id="KW-0132">Cell division</keyword>
<reference evidence="5 6" key="1">
    <citation type="submission" date="2024-02" db="EMBL/GenBank/DDBJ databases">
        <title>New especies of Spiribacter isolated from saline water.</title>
        <authorList>
            <person name="Leon M.J."/>
            <person name="De La Haba R."/>
            <person name="Sanchez-Porro C."/>
            <person name="Ventosa A."/>
        </authorList>
    </citation>
    <scope>NUCLEOTIDE SEQUENCE [LARGE SCALE GENOMIC DNA]</scope>
    <source>
        <strain evidence="6">ag22IC6-196</strain>
    </source>
</reference>
<dbReference type="PANTHER" id="PTHR34298">
    <property type="entry name" value="SEGREGATION AND CONDENSATION PROTEIN B"/>
    <property type="match status" value="1"/>
</dbReference>
<accession>A0ABV3S0C3</accession>
<organism evidence="5 6">
    <name type="scientific">Spiribacter roseus</name>
    <dbReference type="NCBI Taxonomy" id="1855875"/>
    <lineage>
        <taxon>Bacteria</taxon>
        <taxon>Pseudomonadati</taxon>
        <taxon>Pseudomonadota</taxon>
        <taxon>Gammaproteobacteria</taxon>
        <taxon>Chromatiales</taxon>
        <taxon>Ectothiorhodospiraceae</taxon>
        <taxon>Spiribacter</taxon>
    </lineage>
</organism>
<name>A0ABV3S0C3_9GAMM</name>
<evidence type="ECO:0000256" key="3">
    <source>
        <dbReference type="ARBA" id="ARBA00022829"/>
    </source>
</evidence>
<dbReference type="InterPro" id="IPR036390">
    <property type="entry name" value="WH_DNA-bd_sf"/>
</dbReference>
<sequence>MSAASEPAPEVILEAALLAAGTPLDLAQLQAVFGDDPPDRASLEAALARLEAQLADRGVELCRVAGGWRLQVPERCAPWVARLWEEKPARYSRAVLETLAIIAYRQPVTRAEIEAIRGVPPSTAIMQTLQERGWIRVAGHRDSPGRPAVFATTRDFLDHFNLASLDELPTLTEHPEQGSE</sequence>
<evidence type="ECO:0000256" key="1">
    <source>
        <dbReference type="ARBA" id="ARBA00022490"/>
    </source>
</evidence>
<evidence type="ECO:0000313" key="5">
    <source>
        <dbReference type="EMBL" id="MEX0373352.1"/>
    </source>
</evidence>
<gene>
    <name evidence="5" type="primary">scpB</name>
    <name evidence="5" type="ORF">V6X51_07860</name>
</gene>
<dbReference type="SUPFAM" id="SSF46785">
    <property type="entry name" value="Winged helix' DNA-binding domain"/>
    <property type="match status" value="2"/>
</dbReference>
<proteinExistence type="predicted"/>
<dbReference type="PANTHER" id="PTHR34298:SF2">
    <property type="entry name" value="SEGREGATION AND CONDENSATION PROTEIN B"/>
    <property type="match status" value="1"/>
</dbReference>
<protein>
    <submittedName>
        <fullName evidence="5">SMC-Scp complex subunit ScpB</fullName>
    </submittedName>
</protein>
<dbReference type="Gene3D" id="1.10.10.10">
    <property type="entry name" value="Winged helix-like DNA-binding domain superfamily/Winged helix DNA-binding domain"/>
    <property type="match status" value="2"/>
</dbReference>
<evidence type="ECO:0000256" key="4">
    <source>
        <dbReference type="ARBA" id="ARBA00023306"/>
    </source>
</evidence>
<keyword evidence="6" id="KW-1185">Reference proteome</keyword>
<dbReference type="Proteomes" id="UP001556636">
    <property type="component" value="Unassembled WGS sequence"/>
</dbReference>
<dbReference type="EMBL" id="JBAKFG010000003">
    <property type="protein sequence ID" value="MEX0373352.1"/>
    <property type="molecule type" value="Genomic_DNA"/>
</dbReference>